<dbReference type="SUPFAM" id="SSF56112">
    <property type="entry name" value="Protein kinase-like (PK-like)"/>
    <property type="match status" value="1"/>
</dbReference>
<protein>
    <recommendedName>
        <fullName evidence="3">Protein kinase domain-containing protein</fullName>
    </recommendedName>
</protein>
<dbReference type="Gene3D" id="3.30.200.20">
    <property type="entry name" value="Phosphorylase Kinase, domain 1"/>
    <property type="match status" value="1"/>
</dbReference>
<name>A0AAV5TP37_9BILA</name>
<keyword evidence="5" id="KW-1185">Reference proteome</keyword>
<evidence type="ECO:0000259" key="3">
    <source>
        <dbReference type="PROSITE" id="PS50011"/>
    </source>
</evidence>
<evidence type="ECO:0000256" key="1">
    <source>
        <dbReference type="PROSITE-ProRule" id="PRU10141"/>
    </source>
</evidence>
<feature type="transmembrane region" description="Helical" evidence="2">
    <location>
        <begin position="234"/>
        <end position="256"/>
    </location>
</feature>
<keyword evidence="2" id="KW-1133">Transmembrane helix</keyword>
<dbReference type="Proteomes" id="UP001432027">
    <property type="component" value="Unassembled WGS sequence"/>
</dbReference>
<proteinExistence type="predicted"/>
<dbReference type="GO" id="GO:0004672">
    <property type="term" value="F:protein kinase activity"/>
    <property type="evidence" value="ECO:0007669"/>
    <property type="project" value="InterPro"/>
</dbReference>
<comment type="caution">
    <text evidence="4">The sequence shown here is derived from an EMBL/GenBank/DDBJ whole genome shotgun (WGS) entry which is preliminary data.</text>
</comment>
<keyword evidence="2" id="KW-0812">Transmembrane</keyword>
<keyword evidence="2" id="KW-0472">Membrane</keyword>
<evidence type="ECO:0000313" key="5">
    <source>
        <dbReference type="Proteomes" id="UP001432027"/>
    </source>
</evidence>
<dbReference type="AlphaFoldDB" id="A0AAV5TP37"/>
<accession>A0AAV5TP37</accession>
<dbReference type="InterPro" id="IPR017441">
    <property type="entry name" value="Protein_kinase_ATP_BS"/>
</dbReference>
<gene>
    <name evidence="4" type="ORF">PENTCL1PPCAC_18190</name>
</gene>
<sequence length="400" mass="44782">LISTNLLTNNRKASSVTYKMLRSIIPILFLPLIFSRFYEESEEDEGRASAVYNCHSYQIAPLGELWRDAINVSHNESCINNNCMLFWGITTDKRVRILAQGCSKGETLHKPARDTRPMQNECPSGMNISPQRYPILLGEYGATILRSLTHIQICLCQSDWCNSPVKKDGESCEGDESPFCNPLSSDLSPAGASNYSVEAIPIIPPTISSTTEASEEWTLASEEEHGWRGNLMSFLPLLAILLIIIGAMAALIFAFMKKLCVSKPDQDGLELLGYRDSKKMHRHTSGRLNSIAQVTILTEVAQGYKQEGEELIRDCHAGGTHQIANWKLEEAVKLGAGSFGAVYKVEMKLDYLVDKKVAALKTFSHMRSTHFFNESRTLKYVQDFKRHPNIIHYLGRAVDC</sequence>
<feature type="binding site" evidence="1">
    <location>
        <position position="361"/>
    </location>
    <ligand>
        <name>ATP</name>
        <dbReference type="ChEBI" id="CHEBI:30616"/>
    </ligand>
</feature>
<organism evidence="4 5">
    <name type="scientific">Pristionchus entomophagus</name>
    <dbReference type="NCBI Taxonomy" id="358040"/>
    <lineage>
        <taxon>Eukaryota</taxon>
        <taxon>Metazoa</taxon>
        <taxon>Ecdysozoa</taxon>
        <taxon>Nematoda</taxon>
        <taxon>Chromadorea</taxon>
        <taxon>Rhabditida</taxon>
        <taxon>Rhabditina</taxon>
        <taxon>Diplogasteromorpha</taxon>
        <taxon>Diplogasteroidea</taxon>
        <taxon>Neodiplogasteridae</taxon>
        <taxon>Pristionchus</taxon>
    </lineage>
</organism>
<keyword evidence="1" id="KW-0067">ATP-binding</keyword>
<feature type="non-terminal residue" evidence="4">
    <location>
        <position position="400"/>
    </location>
</feature>
<dbReference type="InterPro" id="IPR000719">
    <property type="entry name" value="Prot_kinase_dom"/>
</dbReference>
<evidence type="ECO:0000313" key="4">
    <source>
        <dbReference type="EMBL" id="GMS96015.1"/>
    </source>
</evidence>
<dbReference type="GO" id="GO:0005524">
    <property type="term" value="F:ATP binding"/>
    <property type="evidence" value="ECO:0007669"/>
    <property type="project" value="UniProtKB-UniRule"/>
</dbReference>
<dbReference type="PROSITE" id="PS00107">
    <property type="entry name" value="PROTEIN_KINASE_ATP"/>
    <property type="match status" value="1"/>
</dbReference>
<feature type="non-terminal residue" evidence="4">
    <location>
        <position position="1"/>
    </location>
</feature>
<evidence type="ECO:0000256" key="2">
    <source>
        <dbReference type="SAM" id="Phobius"/>
    </source>
</evidence>
<feature type="domain" description="Protein kinase" evidence="3">
    <location>
        <begin position="328"/>
        <end position="400"/>
    </location>
</feature>
<reference evidence="4" key="1">
    <citation type="submission" date="2023-10" db="EMBL/GenBank/DDBJ databases">
        <title>Genome assembly of Pristionchus species.</title>
        <authorList>
            <person name="Yoshida K."/>
            <person name="Sommer R.J."/>
        </authorList>
    </citation>
    <scope>NUCLEOTIDE SEQUENCE</scope>
    <source>
        <strain evidence="4">RS0144</strain>
    </source>
</reference>
<dbReference type="InterPro" id="IPR011009">
    <property type="entry name" value="Kinase-like_dom_sf"/>
</dbReference>
<dbReference type="EMBL" id="BTSX01000004">
    <property type="protein sequence ID" value="GMS96015.1"/>
    <property type="molecule type" value="Genomic_DNA"/>
</dbReference>
<dbReference type="PROSITE" id="PS50011">
    <property type="entry name" value="PROTEIN_KINASE_DOM"/>
    <property type="match status" value="1"/>
</dbReference>
<keyword evidence="1" id="KW-0547">Nucleotide-binding</keyword>